<evidence type="ECO:0000313" key="3">
    <source>
        <dbReference type="EMBL" id="MBB3187379.1"/>
    </source>
</evidence>
<evidence type="ECO:0000259" key="2">
    <source>
        <dbReference type="Pfam" id="PF12728"/>
    </source>
</evidence>
<sequence>MHIDYRFPLFDELMQGRLNPLHRENHAGQNYLQRLQEQVTVSEPDKGLYRLTFIRWSHPKTEYYSRLLVGETYVYCNELIICLQEEQNSSIRAYLRDMILDKHLSTCLQRLGEFIRLHQLTLSRLTNPSPEDTPDDLANCYVFQLLKVCVCKAYLEVQARLAGEVNYPLNETMIYTGWLQELPPVPIFLTRQAGTTPEDPDSKKKKKKMMQPAVAEKKQNNVAIPDYMTVKEAAQILRMDERTVRRMLEKGTIAGMRMQNVWRIEKASFSHFLQEKTNQGKRP</sequence>
<dbReference type="NCBIfam" id="TIGR01764">
    <property type="entry name" value="excise"/>
    <property type="match status" value="1"/>
</dbReference>
<evidence type="ECO:0000256" key="1">
    <source>
        <dbReference type="SAM" id="MobiDB-lite"/>
    </source>
</evidence>
<dbReference type="InterPro" id="IPR009061">
    <property type="entry name" value="DNA-bd_dom_put_sf"/>
</dbReference>
<feature type="region of interest" description="Disordered" evidence="1">
    <location>
        <begin position="192"/>
        <end position="215"/>
    </location>
</feature>
<proteinExistence type="predicted"/>
<dbReference type="Proteomes" id="UP000544222">
    <property type="component" value="Unassembled WGS sequence"/>
</dbReference>
<comment type="caution">
    <text evidence="3">The sequence shown here is derived from an EMBL/GenBank/DDBJ whole genome shotgun (WGS) entry which is preliminary data.</text>
</comment>
<dbReference type="GO" id="GO:0003677">
    <property type="term" value="F:DNA binding"/>
    <property type="evidence" value="ECO:0007669"/>
    <property type="project" value="InterPro"/>
</dbReference>
<dbReference type="AlphaFoldDB" id="A0A7W5DQU0"/>
<dbReference type="InterPro" id="IPR010093">
    <property type="entry name" value="SinI_DNA-bd"/>
</dbReference>
<organism evidence="3 4">
    <name type="scientific">Microbacter margulisiae</name>
    <dbReference type="NCBI Taxonomy" id="1350067"/>
    <lineage>
        <taxon>Bacteria</taxon>
        <taxon>Pseudomonadati</taxon>
        <taxon>Bacteroidota</taxon>
        <taxon>Bacteroidia</taxon>
        <taxon>Bacteroidales</taxon>
        <taxon>Porphyromonadaceae</taxon>
        <taxon>Microbacter</taxon>
    </lineage>
</organism>
<feature type="domain" description="Helix-turn-helix" evidence="2">
    <location>
        <begin position="227"/>
        <end position="276"/>
    </location>
</feature>
<protein>
    <submittedName>
        <fullName evidence="3">Excisionase family DNA binding protein</fullName>
    </submittedName>
</protein>
<accession>A0A7W5DQU0</accession>
<dbReference type="EMBL" id="JACHYB010000001">
    <property type="protein sequence ID" value="MBB3187379.1"/>
    <property type="molecule type" value="Genomic_DNA"/>
</dbReference>
<reference evidence="3 4" key="1">
    <citation type="submission" date="2020-08" db="EMBL/GenBank/DDBJ databases">
        <title>Genomic Encyclopedia of Type Strains, Phase IV (KMG-IV): sequencing the most valuable type-strain genomes for metagenomic binning, comparative biology and taxonomic classification.</title>
        <authorList>
            <person name="Goeker M."/>
        </authorList>
    </citation>
    <scope>NUCLEOTIDE SEQUENCE [LARGE SCALE GENOMIC DNA]</scope>
    <source>
        <strain evidence="3 4">DSM 27471</strain>
    </source>
</reference>
<gene>
    <name evidence="3" type="ORF">FHX64_001542</name>
</gene>
<dbReference type="SUPFAM" id="SSF46955">
    <property type="entry name" value="Putative DNA-binding domain"/>
    <property type="match status" value="1"/>
</dbReference>
<dbReference type="InterPro" id="IPR041657">
    <property type="entry name" value="HTH_17"/>
</dbReference>
<evidence type="ECO:0000313" key="4">
    <source>
        <dbReference type="Proteomes" id="UP000544222"/>
    </source>
</evidence>
<name>A0A7W5DQU0_9PORP</name>
<dbReference type="Pfam" id="PF12728">
    <property type="entry name" value="HTH_17"/>
    <property type="match status" value="1"/>
</dbReference>
<keyword evidence="4" id="KW-1185">Reference proteome</keyword>
<dbReference type="RefSeq" id="WP_183413143.1">
    <property type="nucleotide sequence ID" value="NZ_JACHYB010000001.1"/>
</dbReference>